<dbReference type="Proteomes" id="UP001057402">
    <property type="component" value="Chromosome 1"/>
</dbReference>
<gene>
    <name evidence="1" type="ORF">MLD38_000534</name>
</gene>
<accession>A0ACB9SCC3</accession>
<protein>
    <submittedName>
        <fullName evidence="1">Uncharacterized protein</fullName>
    </submittedName>
</protein>
<proteinExistence type="predicted"/>
<name>A0ACB9SCC3_9MYRT</name>
<organism evidence="1 2">
    <name type="scientific">Melastoma candidum</name>
    <dbReference type="NCBI Taxonomy" id="119954"/>
    <lineage>
        <taxon>Eukaryota</taxon>
        <taxon>Viridiplantae</taxon>
        <taxon>Streptophyta</taxon>
        <taxon>Embryophyta</taxon>
        <taxon>Tracheophyta</taxon>
        <taxon>Spermatophyta</taxon>
        <taxon>Magnoliopsida</taxon>
        <taxon>eudicotyledons</taxon>
        <taxon>Gunneridae</taxon>
        <taxon>Pentapetalae</taxon>
        <taxon>rosids</taxon>
        <taxon>malvids</taxon>
        <taxon>Myrtales</taxon>
        <taxon>Melastomataceae</taxon>
        <taxon>Melastomatoideae</taxon>
        <taxon>Melastomateae</taxon>
        <taxon>Melastoma</taxon>
    </lineage>
</organism>
<keyword evidence="2" id="KW-1185">Reference proteome</keyword>
<evidence type="ECO:0000313" key="2">
    <source>
        <dbReference type="Proteomes" id="UP001057402"/>
    </source>
</evidence>
<dbReference type="EMBL" id="CM042880">
    <property type="protein sequence ID" value="KAI4388181.1"/>
    <property type="molecule type" value="Genomic_DNA"/>
</dbReference>
<comment type="caution">
    <text evidence="1">The sequence shown here is derived from an EMBL/GenBank/DDBJ whole genome shotgun (WGS) entry which is preliminary data.</text>
</comment>
<evidence type="ECO:0000313" key="1">
    <source>
        <dbReference type="EMBL" id="KAI4388181.1"/>
    </source>
</evidence>
<sequence>MHVLPQRCYFPSNPFRGSHFRPAIHCLASTSAARRSAPMSTDDPSLQSTWSHRAWLLSGCATVKVTPGKSALAAVATSSSGVVEPGVVVAGLAGYFLEDLGSGVYHRGIDNFGDASMPLFGSQIEAFQGHHKWPWMITRRQVANNLHALTRAVAFSLLPLDLLCEDAAILCFAASFACFIMMSQQFHSRAHNTKSRLPPVVVALQDAGVLVSRLQYAAHHRPLYNNNYCIVSGDMESVPR</sequence>
<reference evidence="2" key="1">
    <citation type="journal article" date="2023" name="Front. Plant Sci.">
        <title>Chromosomal-level genome assembly of Melastoma candidum provides insights into trichome evolution.</title>
        <authorList>
            <person name="Zhong Y."/>
            <person name="Wu W."/>
            <person name="Sun C."/>
            <person name="Zou P."/>
            <person name="Liu Y."/>
            <person name="Dai S."/>
            <person name="Zhou R."/>
        </authorList>
    </citation>
    <scope>NUCLEOTIDE SEQUENCE [LARGE SCALE GENOMIC DNA]</scope>
</reference>